<feature type="region of interest" description="Disordered" evidence="1">
    <location>
        <begin position="1"/>
        <end position="20"/>
    </location>
</feature>
<organism evidence="2 3">
    <name type="scientific">Trichoderma harzianum CBS 226.95</name>
    <dbReference type="NCBI Taxonomy" id="983964"/>
    <lineage>
        <taxon>Eukaryota</taxon>
        <taxon>Fungi</taxon>
        <taxon>Dikarya</taxon>
        <taxon>Ascomycota</taxon>
        <taxon>Pezizomycotina</taxon>
        <taxon>Sordariomycetes</taxon>
        <taxon>Hypocreomycetidae</taxon>
        <taxon>Hypocreales</taxon>
        <taxon>Hypocreaceae</taxon>
        <taxon>Trichoderma</taxon>
    </lineage>
</organism>
<sequence length="133" mass="14003">MLTGQATSRPGSLSQGLSPITRAVYEKVGGYFKATKPNVVNPQVVVNGNKNRGVSKDMAIHPSSIGNHSARTDNYEAPQPPQSRTDPSDYVDATATSQPQVELETSVQQAPTALPASPDGHLTAVSVSFEQTA</sequence>
<gene>
    <name evidence="2" type="ORF">M431DRAFT_295</name>
</gene>
<proteinExistence type="predicted"/>
<feature type="compositionally biased region" description="Polar residues" evidence="1">
    <location>
        <begin position="1"/>
        <end position="18"/>
    </location>
</feature>
<evidence type="ECO:0000313" key="2">
    <source>
        <dbReference type="EMBL" id="PTB60198.1"/>
    </source>
</evidence>
<dbReference type="EMBL" id="KZ679675">
    <property type="protein sequence ID" value="PTB60198.1"/>
    <property type="molecule type" value="Genomic_DNA"/>
</dbReference>
<dbReference type="RefSeq" id="XP_024779875.1">
    <property type="nucleotide sequence ID" value="XM_024914121.1"/>
</dbReference>
<dbReference type="Proteomes" id="UP000241690">
    <property type="component" value="Unassembled WGS sequence"/>
</dbReference>
<evidence type="ECO:0000313" key="3">
    <source>
        <dbReference type="Proteomes" id="UP000241690"/>
    </source>
</evidence>
<reference evidence="2 3" key="1">
    <citation type="submission" date="2016-07" db="EMBL/GenBank/DDBJ databases">
        <title>Multiple horizontal gene transfer events from other fungi enriched the ability of initially mycotrophic Trichoderma (Ascomycota) to feed on dead plant biomass.</title>
        <authorList>
            <consortium name="DOE Joint Genome Institute"/>
            <person name="Aerts A."/>
            <person name="Atanasova L."/>
            <person name="Chenthamara K."/>
            <person name="Zhang J."/>
            <person name="Grujic M."/>
            <person name="Henrissat B."/>
            <person name="Kuo A."/>
            <person name="Salamov A."/>
            <person name="Lipzen A."/>
            <person name="Labutti K."/>
            <person name="Barry K."/>
            <person name="Miao Y."/>
            <person name="Rahimi M.J."/>
            <person name="Shen Q."/>
            <person name="Grigoriev I.V."/>
            <person name="Kubicek C.P."/>
            <person name="Druzhinina I.S."/>
        </authorList>
    </citation>
    <scope>NUCLEOTIDE SEQUENCE [LARGE SCALE GENOMIC DNA]</scope>
    <source>
        <strain evidence="2 3">CBS 226.95</strain>
    </source>
</reference>
<accession>A0A2T4AT95</accession>
<dbReference type="STRING" id="983964.A0A2T4AT95"/>
<feature type="region of interest" description="Disordered" evidence="1">
    <location>
        <begin position="44"/>
        <end position="133"/>
    </location>
</feature>
<evidence type="ECO:0000256" key="1">
    <source>
        <dbReference type="SAM" id="MobiDB-lite"/>
    </source>
</evidence>
<name>A0A2T4AT95_TRIHA</name>
<protein>
    <submittedName>
        <fullName evidence="2">Uncharacterized protein</fullName>
    </submittedName>
</protein>
<feature type="compositionally biased region" description="Polar residues" evidence="1">
    <location>
        <begin position="94"/>
        <end position="111"/>
    </location>
</feature>
<dbReference type="GeneID" id="36622686"/>
<dbReference type="AlphaFoldDB" id="A0A2T4AT95"/>
<keyword evidence="3" id="KW-1185">Reference proteome</keyword>